<keyword evidence="3" id="KW-0812">Transmembrane</keyword>
<keyword evidence="5" id="KW-1185">Reference proteome</keyword>
<feature type="transmembrane region" description="Helical" evidence="3">
    <location>
        <begin position="12"/>
        <end position="34"/>
    </location>
</feature>
<feature type="transmembrane region" description="Helical" evidence="3">
    <location>
        <begin position="161"/>
        <end position="181"/>
    </location>
</feature>
<protein>
    <recommendedName>
        <fullName evidence="6">Ankyrin</fullName>
    </recommendedName>
</protein>
<comment type="caution">
    <text evidence="4">The sequence shown here is derived from an EMBL/GenBank/DDBJ whole genome shotgun (WGS) entry which is preliminary data.</text>
</comment>
<dbReference type="Proteomes" id="UP001158049">
    <property type="component" value="Unassembled WGS sequence"/>
</dbReference>
<keyword evidence="3" id="KW-0472">Membrane</keyword>
<reference evidence="4 5" key="1">
    <citation type="submission" date="2017-05" db="EMBL/GenBank/DDBJ databases">
        <authorList>
            <person name="Varghese N."/>
            <person name="Submissions S."/>
        </authorList>
    </citation>
    <scope>NUCLEOTIDE SEQUENCE [LARGE SCALE GENOMIC DNA]</scope>
    <source>
        <strain evidence="4 5">DSM 26001</strain>
    </source>
</reference>
<name>A0ABY1QNA8_9BURK</name>
<organism evidence="4 5">
    <name type="scientific">Noviherbaspirillum suwonense</name>
    <dbReference type="NCBI Taxonomy" id="1224511"/>
    <lineage>
        <taxon>Bacteria</taxon>
        <taxon>Pseudomonadati</taxon>
        <taxon>Pseudomonadota</taxon>
        <taxon>Betaproteobacteria</taxon>
        <taxon>Burkholderiales</taxon>
        <taxon>Oxalobacteraceae</taxon>
        <taxon>Noviherbaspirillum</taxon>
    </lineage>
</organism>
<dbReference type="EMBL" id="FXUL01000023">
    <property type="protein sequence ID" value="SMP75722.1"/>
    <property type="molecule type" value="Genomic_DNA"/>
</dbReference>
<feature type="transmembrane region" description="Helical" evidence="3">
    <location>
        <begin position="129"/>
        <end position="149"/>
    </location>
</feature>
<feature type="coiled-coil region" evidence="1">
    <location>
        <begin position="227"/>
        <end position="257"/>
    </location>
</feature>
<feature type="transmembrane region" description="Helical" evidence="3">
    <location>
        <begin position="54"/>
        <end position="80"/>
    </location>
</feature>
<sequence length="369" mass="39472">MRVDGWAAMIALLRNGADLTGLCLLTALLAISAWTCLRPQPVPRQSRPAAGQTFGFYLLLCAIAAPLLMFASLALGLGLLQKAQPLAAASMHWKPYRSLLWVLYGLVGAQQLFALQRLGFWPASSTRRLAPLAITALLLIPLAMAAGLLALDRFYFQQPGLLNAAVLAAALAAVSGILLWLPAQLLATRGDTAPGAEPASPGASAHDHPSQAAAAPATQPDGLAGRFDSAREMERQLNELAALLEQEKREAEHHSHRELLEKDKALQETTIQQQVHEQKFLFESGLPCNLGTLVNGLIILDQPLDLRDHVRGDSLLHAVVRDGRHLLAQQLIDNGAPLATLNWAGLPPRACTHDPAMLDLLDAAAGAAK</sequence>
<evidence type="ECO:0008006" key="6">
    <source>
        <dbReference type="Google" id="ProtNLM"/>
    </source>
</evidence>
<gene>
    <name evidence="4" type="ORF">SAMN06295970_12349</name>
</gene>
<evidence type="ECO:0000256" key="1">
    <source>
        <dbReference type="SAM" id="Coils"/>
    </source>
</evidence>
<evidence type="ECO:0000313" key="4">
    <source>
        <dbReference type="EMBL" id="SMP75722.1"/>
    </source>
</evidence>
<feature type="region of interest" description="Disordered" evidence="2">
    <location>
        <begin position="192"/>
        <end position="224"/>
    </location>
</feature>
<evidence type="ECO:0000313" key="5">
    <source>
        <dbReference type="Proteomes" id="UP001158049"/>
    </source>
</evidence>
<keyword evidence="1" id="KW-0175">Coiled coil</keyword>
<feature type="compositionally biased region" description="Low complexity" evidence="2">
    <location>
        <begin position="193"/>
        <end position="221"/>
    </location>
</feature>
<proteinExistence type="predicted"/>
<keyword evidence="3" id="KW-1133">Transmembrane helix</keyword>
<evidence type="ECO:0000256" key="2">
    <source>
        <dbReference type="SAM" id="MobiDB-lite"/>
    </source>
</evidence>
<accession>A0ABY1QNA8</accession>
<feature type="transmembrane region" description="Helical" evidence="3">
    <location>
        <begin position="101"/>
        <end position="123"/>
    </location>
</feature>
<evidence type="ECO:0000256" key="3">
    <source>
        <dbReference type="SAM" id="Phobius"/>
    </source>
</evidence>